<dbReference type="Pfam" id="PF13480">
    <property type="entry name" value="Acetyltransf_6"/>
    <property type="match status" value="1"/>
</dbReference>
<evidence type="ECO:0000313" key="3">
    <source>
        <dbReference type="Proteomes" id="UP000199073"/>
    </source>
</evidence>
<dbReference type="SUPFAM" id="SSF55729">
    <property type="entry name" value="Acyl-CoA N-acyltransferases (Nat)"/>
    <property type="match status" value="1"/>
</dbReference>
<organism evidence="2 3">
    <name type="scientific">Desulforhopalus singaporensis</name>
    <dbReference type="NCBI Taxonomy" id="91360"/>
    <lineage>
        <taxon>Bacteria</taxon>
        <taxon>Pseudomonadati</taxon>
        <taxon>Thermodesulfobacteriota</taxon>
        <taxon>Desulfobulbia</taxon>
        <taxon>Desulfobulbales</taxon>
        <taxon>Desulfocapsaceae</taxon>
        <taxon>Desulforhopalus</taxon>
    </lineage>
</organism>
<dbReference type="InterPro" id="IPR050644">
    <property type="entry name" value="PG_Glycine_Bridge_Synth"/>
</dbReference>
<reference evidence="2 3" key="1">
    <citation type="submission" date="2016-10" db="EMBL/GenBank/DDBJ databases">
        <authorList>
            <person name="de Groot N.N."/>
        </authorList>
    </citation>
    <scope>NUCLEOTIDE SEQUENCE [LARGE SCALE GENOMIC DNA]</scope>
    <source>
        <strain evidence="2 3">DSM 12130</strain>
    </source>
</reference>
<dbReference type="AlphaFoldDB" id="A0A1H0KRX4"/>
<dbReference type="OrthoDB" id="9773932at2"/>
<dbReference type="EMBL" id="FNJI01000003">
    <property type="protein sequence ID" value="SDO58500.1"/>
    <property type="molecule type" value="Genomic_DNA"/>
</dbReference>
<protein>
    <submittedName>
        <fullName evidence="2">FemAB-related protein, PEP-CTERM system-associated</fullName>
    </submittedName>
</protein>
<gene>
    <name evidence="2" type="ORF">SAMN05660330_00600</name>
</gene>
<dbReference type="PANTHER" id="PTHR36174">
    <property type="entry name" value="LIPID II:GLYCINE GLYCYLTRANSFERASE"/>
    <property type="match status" value="1"/>
</dbReference>
<dbReference type="InterPro" id="IPR016181">
    <property type="entry name" value="Acyl_CoA_acyltransferase"/>
</dbReference>
<dbReference type="STRING" id="91360.SAMN05660330_00600"/>
<evidence type="ECO:0000259" key="1">
    <source>
        <dbReference type="Pfam" id="PF13480"/>
    </source>
</evidence>
<dbReference type="Gene3D" id="3.40.630.30">
    <property type="match status" value="1"/>
</dbReference>
<dbReference type="Proteomes" id="UP000199073">
    <property type="component" value="Unassembled WGS sequence"/>
</dbReference>
<name>A0A1H0KRX4_9BACT</name>
<keyword evidence="3" id="KW-1185">Reference proteome</keyword>
<accession>A0A1H0KRX4</accession>
<evidence type="ECO:0000313" key="2">
    <source>
        <dbReference type="EMBL" id="SDO58500.1"/>
    </source>
</evidence>
<feature type="domain" description="BioF2-like acetyltransferase" evidence="1">
    <location>
        <begin position="162"/>
        <end position="286"/>
    </location>
</feature>
<dbReference type="PANTHER" id="PTHR36174:SF1">
    <property type="entry name" value="LIPID II:GLYCINE GLYCYLTRANSFERASE"/>
    <property type="match status" value="1"/>
</dbReference>
<dbReference type="InterPro" id="IPR038740">
    <property type="entry name" value="BioF2-like_GNAT_dom"/>
</dbReference>
<proteinExistence type="predicted"/>
<dbReference type="RefSeq" id="WP_092219620.1">
    <property type="nucleotide sequence ID" value="NZ_FNJI01000003.1"/>
</dbReference>
<sequence>MVTITRTPDRQQWNHYVTGHGKSLFTHLWGWGSSLARVYAQQIFHLAACSDGPGGGITGVLPLIMFTQKNGGSRLISLPYSDSAGILADDRQSAAALLDEALRLAAGYRAKHLELRHAAPGSAGVDDCLRDDRGWRNHSFKVGVSRSLPGSARTLWRDLSAKVRNQVRKARKNGCDAAVGGRELLDSFYLVFAQNMRDLGSPVHHRALFDEVAAELDGFCRVVVVRYDATPVAAAMVFRCRDTLYNPWASSLRHYRPLCPNMLLYWTMLEYGCNSGCTVFDFGRSSPEASTCRFKLQWGARMTPLAWQVISLADPPWDPRSERLEYNWIKNLSLEQSLRAGPPLRRLISL</sequence>